<accession>A0A0K2Y584</accession>
<name>A0A0K2Y584_9HELI</name>
<dbReference type="AlphaFoldDB" id="A0A0K2Y584"/>
<gene>
    <name evidence="1" type="ORF">HAL07_06210</name>
</gene>
<dbReference type="EMBL" id="CDMG01000004">
    <property type="protein sequence ID" value="CRI32146.1"/>
    <property type="molecule type" value="Genomic_DNA"/>
</dbReference>
<proteinExistence type="predicted"/>
<evidence type="ECO:0000313" key="1">
    <source>
        <dbReference type="EMBL" id="CRI32146.1"/>
    </source>
</evidence>
<protein>
    <submittedName>
        <fullName evidence="1">Uncharacterized protein</fullName>
    </submittedName>
</protein>
<dbReference type="Proteomes" id="UP000043437">
    <property type="component" value="Unassembled WGS sequence"/>
</dbReference>
<organism evidence="1 2">
    <name type="scientific">Helicobacter ailurogastricus</name>
    <dbReference type="NCBI Taxonomy" id="1578720"/>
    <lineage>
        <taxon>Bacteria</taxon>
        <taxon>Pseudomonadati</taxon>
        <taxon>Campylobacterota</taxon>
        <taxon>Epsilonproteobacteria</taxon>
        <taxon>Campylobacterales</taxon>
        <taxon>Helicobacteraceae</taxon>
        <taxon>Helicobacter</taxon>
    </lineage>
</organism>
<sequence>MCPILGGWQGLGTGEKMPRNALIVGFRGVRFKNGTFKLKVWQFPIFFAGLSV</sequence>
<evidence type="ECO:0000313" key="2">
    <source>
        <dbReference type="Proteomes" id="UP000043437"/>
    </source>
</evidence>
<reference evidence="2" key="1">
    <citation type="submission" date="2014-12" db="EMBL/GenBank/DDBJ databases">
        <authorList>
            <person name="Jaenicke S."/>
        </authorList>
    </citation>
    <scope>NUCLEOTIDE SEQUENCE [LARGE SCALE GENOMIC DNA]</scope>
</reference>